<protein>
    <submittedName>
        <fullName evidence="2">Peptidase M16</fullName>
    </submittedName>
</protein>
<dbReference type="InterPro" id="IPR011249">
    <property type="entry name" value="Metalloenz_LuxS/M16"/>
</dbReference>
<dbReference type="NCBIfam" id="NF047422">
    <property type="entry name" value="YfmF_fam"/>
    <property type="match status" value="1"/>
</dbReference>
<dbReference type="PANTHER" id="PTHR11851">
    <property type="entry name" value="METALLOPROTEASE"/>
    <property type="match status" value="1"/>
</dbReference>
<dbReference type="Gene3D" id="3.30.830.10">
    <property type="entry name" value="Metalloenzyme, LuxS/M16 peptidase-like"/>
    <property type="match status" value="2"/>
</dbReference>
<organism evidence="2">
    <name type="scientific">uncultured Bacillota bacterium</name>
    <dbReference type="NCBI Taxonomy" id="344338"/>
    <lineage>
        <taxon>Bacteria</taxon>
        <taxon>Bacillati</taxon>
        <taxon>Bacillota</taxon>
        <taxon>environmental samples</taxon>
    </lineage>
</organism>
<evidence type="ECO:0000259" key="1">
    <source>
        <dbReference type="Pfam" id="PF05193"/>
    </source>
</evidence>
<gene>
    <name evidence="2" type="ORF">Firmicute1046_0630</name>
</gene>
<accession>A0A650EMC3</accession>
<dbReference type="GO" id="GO:0046872">
    <property type="term" value="F:metal ion binding"/>
    <property type="evidence" value="ECO:0007669"/>
    <property type="project" value="InterPro"/>
</dbReference>
<dbReference type="Pfam" id="PF05193">
    <property type="entry name" value="Peptidase_M16_C"/>
    <property type="match status" value="1"/>
</dbReference>
<evidence type="ECO:0000313" key="2">
    <source>
        <dbReference type="EMBL" id="QGT50987.1"/>
    </source>
</evidence>
<dbReference type="InterPro" id="IPR050361">
    <property type="entry name" value="MPP/UQCRC_Complex"/>
</dbReference>
<dbReference type="InterPro" id="IPR007863">
    <property type="entry name" value="Peptidase_M16_C"/>
</dbReference>
<dbReference type="AlphaFoldDB" id="A0A650EMC3"/>
<name>A0A650EMC3_9FIRM</name>
<reference evidence="2" key="1">
    <citation type="journal article" date="2020" name="J. ISSAAS">
        <title>Lactobacilli and other gastrointestinal microbiota of Peromyscus leucopus, reservoir host for agents of Lyme disease and other zoonoses in North America.</title>
        <authorList>
            <person name="Milovic A."/>
            <person name="Bassam K."/>
            <person name="Shao H."/>
            <person name="Chatzistamou I."/>
            <person name="Tufts D.M."/>
            <person name="Diuk-Wasser M."/>
            <person name="Barbour A.G."/>
        </authorList>
    </citation>
    <scope>NUCLEOTIDE SEQUENCE</scope>
    <source>
        <strain evidence="2">LL40</strain>
    </source>
</reference>
<sequence length="422" mass="47573">MKTWNAAEGIDIRMLHADAFKTNLCSLYLYYPLKRETVTKAALLSRVLSRGTKDYPTLTDISKKMEEMYGAVFTTSVKKKGSGEAVVFSLEFVADRYAGQDVTTEALQFLIQAACEPVCENGVFRSDYVAQEKENLRNTIEGLINDKRQYAQYKCVENMFRDDAYGIFEYGYTDDLAEINETNLYEFYQELLKTAKIDLFFSGTWEEEPMRQKLTSLLNQAFSPRQADYLPPVPAQKRGEAQKIVEDAEVAQSKLALGFTCDAAPTGQSFCEFLTMTCVFGGSPFSKLFNNVREKMSLAYYVSAAAERSKGVMFVNSGIETDKFQAAFDEILNQLRMVQNGEISDAELDAAKKYLTNNIRSMHDSLRTMEENCYTLCTLGSQENLDDMLPQISAVSKPDISRVAKTVKLDTVYFLKGKEGQA</sequence>
<dbReference type="PANTHER" id="PTHR11851:SF186">
    <property type="entry name" value="INACTIVE METALLOPROTEASE YMFF-RELATED"/>
    <property type="match status" value="1"/>
</dbReference>
<proteinExistence type="predicted"/>
<dbReference type="SUPFAM" id="SSF63411">
    <property type="entry name" value="LuxS/MPP-like metallohydrolase"/>
    <property type="match status" value="2"/>
</dbReference>
<dbReference type="EMBL" id="MN577573">
    <property type="protein sequence ID" value="QGT50987.1"/>
    <property type="molecule type" value="Genomic_DNA"/>
</dbReference>
<feature type="domain" description="Peptidase M16 C-terminal" evidence="1">
    <location>
        <begin position="179"/>
        <end position="354"/>
    </location>
</feature>